<dbReference type="EMBL" id="JAPDHF010000008">
    <property type="protein sequence ID" value="KAJ4014019.1"/>
    <property type="molecule type" value="Genomic_DNA"/>
</dbReference>
<gene>
    <name evidence="2" type="ORF">NW766_006270</name>
</gene>
<sequence length="184" mass="21051">MPRLRPTIRQRAAIAAAMADAKGQDAKSQNAKSQDTKMDSAEAHLHKQEPPLEQVDTFLEAMQIQAQIEKYRQDIAENEKMRTDTVNKVKILENDMEAVDQAIRDKYDCEDILIKEDFDQVEGRGEKMHREIDNLCKTDEFLFEAIEDLHETILLLTSRATDLSTGLADMQRRLENLGPFMSAN</sequence>
<organism evidence="2 3">
    <name type="scientific">Fusarium irregulare</name>
    <dbReference type="NCBI Taxonomy" id="2494466"/>
    <lineage>
        <taxon>Eukaryota</taxon>
        <taxon>Fungi</taxon>
        <taxon>Dikarya</taxon>
        <taxon>Ascomycota</taxon>
        <taxon>Pezizomycotina</taxon>
        <taxon>Sordariomycetes</taxon>
        <taxon>Hypocreomycetidae</taxon>
        <taxon>Hypocreales</taxon>
        <taxon>Nectriaceae</taxon>
        <taxon>Fusarium</taxon>
        <taxon>Fusarium incarnatum-equiseti species complex</taxon>
    </lineage>
</organism>
<reference evidence="2" key="1">
    <citation type="submission" date="2022-10" db="EMBL/GenBank/DDBJ databases">
        <title>Fusarium specimens isolated from Avocado Roots.</title>
        <authorList>
            <person name="Stajich J."/>
            <person name="Roper C."/>
            <person name="Heimlech-Rivalta G."/>
        </authorList>
    </citation>
    <scope>NUCLEOTIDE SEQUENCE</scope>
    <source>
        <strain evidence="2">CF00143</strain>
    </source>
</reference>
<proteinExistence type="predicted"/>
<feature type="region of interest" description="Disordered" evidence="1">
    <location>
        <begin position="16"/>
        <end position="44"/>
    </location>
</feature>
<evidence type="ECO:0000256" key="1">
    <source>
        <dbReference type="SAM" id="MobiDB-lite"/>
    </source>
</evidence>
<dbReference type="Proteomes" id="UP001152130">
    <property type="component" value="Unassembled WGS sequence"/>
</dbReference>
<feature type="compositionally biased region" description="Basic and acidic residues" evidence="1">
    <location>
        <begin position="34"/>
        <end position="44"/>
    </location>
</feature>
<protein>
    <submittedName>
        <fullName evidence="2">Uncharacterized protein</fullName>
    </submittedName>
</protein>
<name>A0A9W8PQ82_9HYPO</name>
<keyword evidence="3" id="KW-1185">Reference proteome</keyword>
<evidence type="ECO:0000313" key="2">
    <source>
        <dbReference type="EMBL" id="KAJ4014019.1"/>
    </source>
</evidence>
<comment type="caution">
    <text evidence="2">The sequence shown here is derived from an EMBL/GenBank/DDBJ whole genome shotgun (WGS) entry which is preliminary data.</text>
</comment>
<evidence type="ECO:0000313" key="3">
    <source>
        <dbReference type="Proteomes" id="UP001152130"/>
    </source>
</evidence>
<dbReference type="AlphaFoldDB" id="A0A9W8PQ82"/>
<dbReference type="OrthoDB" id="10443278at2759"/>
<accession>A0A9W8PQ82</accession>